<keyword evidence="2" id="KW-1185">Reference proteome</keyword>
<evidence type="ECO:0000313" key="1">
    <source>
        <dbReference type="EMBL" id="AAQ17858.1"/>
    </source>
</evidence>
<dbReference type="RefSeq" id="NP_944081.1">
    <property type="nucleotide sequence ID" value="NC_005260.1"/>
</dbReference>
<protein>
    <submittedName>
        <fullName evidence="1">Gp48 baseplate tail tube cap</fullName>
    </submittedName>
</protein>
<dbReference type="OrthoDB" id="6501at10239"/>
<organism evidence="1 2">
    <name type="scientific">Aeromonas phage Aeh1</name>
    <dbReference type="NCBI Taxonomy" id="2880362"/>
    <lineage>
        <taxon>Viruses</taxon>
        <taxon>Duplodnaviria</taxon>
        <taxon>Heunggongvirae</taxon>
        <taxon>Uroviricota</taxon>
        <taxon>Caudoviricetes</taxon>
        <taxon>Pantevenvirales</taxon>
        <taxon>Straboviridae</taxon>
        <taxon>Cinqassovirus</taxon>
        <taxon>Cinqassovirus aeh1</taxon>
    </lineage>
</organism>
<evidence type="ECO:0000313" key="2">
    <source>
        <dbReference type="Proteomes" id="UP000002555"/>
    </source>
</evidence>
<name>Q76YN8_9CAUD</name>
<dbReference type="EMBL" id="AY266303">
    <property type="protein sequence ID" value="AAQ17858.1"/>
    <property type="molecule type" value="Genomic_DNA"/>
</dbReference>
<dbReference type="Pfam" id="PF11091">
    <property type="entry name" value="T4_tail_cap"/>
    <property type="match status" value="1"/>
</dbReference>
<dbReference type="InterPro" id="IPR024389">
    <property type="entry name" value="Gp48_T4-like"/>
</dbReference>
<proteinExistence type="predicted"/>
<accession>Q76YN8</accession>
<sequence length="358" mass="38738">MANKTVTMLNNGVKTISDAAGKFIGEFLSSPSGETGIQALQYPLAMKGEADRHKNYLCFYAVDATAQGLSNSDIQNRSLNSVSGKFNEKTIAVIQMYMPSLNQNISHEYSDNDGGFLQDMMMNYAGSAGSGIIETGKDLGIALAKTAIQQVTVNLGKATQQYNAQLSGKVLGSRSANMYKNTSLRSQTFLYNLRPKNLAELKEVGQIIRAFLLYSSASSEGATSINSMIGSIGGNANVLQSELGSGGGSESIQVLKVPPLWYLEERINSQAASAEIRYTPKFAMGPCALTNIRITSTPEQIYNSFEGTAGDPIAIDLELTFTELRPVFREYWDNLTKNLGAQDSGQFFFGSYGSKESK</sequence>
<dbReference type="Proteomes" id="UP000002555">
    <property type="component" value="Segment"/>
</dbReference>
<gene>
    <name evidence="1" type="primary">48</name>
</gene>
<dbReference type="KEGG" id="vg:2658128"/>
<reference evidence="1 2" key="1">
    <citation type="journal article" date="2001" name="J. Bacteriol.">
        <title>Phylogeny of the major head and tail genes of the wide-ranging T4-type bacteriophages.</title>
        <authorList>
            <person name="Tetart F."/>
            <person name="Desplats C."/>
            <person name="Kutateladze M."/>
            <person name="Monod C."/>
            <person name="Ackermann H.W."/>
            <person name="Krisch H.M."/>
        </authorList>
    </citation>
    <scope>NUCLEOTIDE SEQUENCE</scope>
</reference>